<dbReference type="EMBL" id="CADCXU010033556">
    <property type="protein sequence ID" value="CAB0018933.1"/>
    <property type="molecule type" value="Genomic_DNA"/>
</dbReference>
<evidence type="ECO:0000259" key="3">
    <source>
        <dbReference type="Pfam" id="PF10545"/>
    </source>
</evidence>
<feature type="domain" description="MADF" evidence="3">
    <location>
        <begin position="94"/>
        <end position="139"/>
    </location>
</feature>
<gene>
    <name evidence="4" type="ORF">NTEN_LOCUS22645</name>
</gene>
<accession>A0A6H5HPW4</accession>
<keyword evidence="5" id="KW-1185">Reference proteome</keyword>
<dbReference type="AlphaFoldDB" id="A0A6H5HPW4"/>
<sequence length="696" mass="80393">LDRTDIDGWADVQDVVAAAAHVAVGRPRYAAFATARAQFVIGDSDVDRISTGAFVFLEPNWDNVVVFVSIYTSIHYDTKDVGAYNTYLIDYLFTVESAKWKWRGLRDSFRIHLRKSISAEKQGALQPVTWIYYEEMAFLKDQIYVDVNRRRYWPEGSVNETAIKRYGNLSSSEEDDGTGVEGFRRKKSKPSTTDSTRSSRLSSSTNEDNDRNSENVEIIIKEEVGNDFCSPAEVCAIEETRRLEPDSAKDNFEFTLHRSTDEDESFSKSSIIYKKFKALQDDNYCFLKSVLPQMKALPAEKNFQSEVPIFGTQAYLLMNQHLPMEDHGRCQQGNRHDRELGPYEPDPYRHQTLRGTRERKNARCRIADADISASSVGLLKETFQIIGVLQQKGGLFFLDGFFEEISSLVLPPRRPRPRPMVQQLLRLLPRHQHQQVHRQQVRLRQNRLSHLPHHQLSHRQPPRRHLNHLLNQNQCHRHRIENLTHSALSTKNKKKISSTITNFLTFSIRVVEKMNGSEERSLADQRRQVRVFARRPREKLAMRGCGPWQTFPGSPLWPPLPRHTGLLKDPKASKVQKPPPRSIKGAHQKLLRRTTLITHIWRSWRKIVHVLCSSPLKHTTRKHVRTLPDPVTFHRTHPPPKSFLRCEPSACGCLTQLQPLAAPKLPWATTIRWYSAERTVPRLDEETEFCPKRPIP</sequence>
<evidence type="ECO:0000313" key="5">
    <source>
        <dbReference type="Proteomes" id="UP000479000"/>
    </source>
</evidence>
<dbReference type="GO" id="GO:0003677">
    <property type="term" value="F:DNA binding"/>
    <property type="evidence" value="ECO:0007669"/>
    <property type="project" value="InterPro"/>
</dbReference>
<dbReference type="OrthoDB" id="6579460at2759"/>
<evidence type="ECO:0000256" key="1">
    <source>
        <dbReference type="SAM" id="MobiDB-lite"/>
    </source>
</evidence>
<feature type="compositionally biased region" description="Low complexity" evidence="1">
    <location>
        <begin position="190"/>
        <end position="205"/>
    </location>
</feature>
<name>A0A6H5HPW4_9HEMI</name>
<dbReference type="Pfam" id="PF02944">
    <property type="entry name" value="BESS"/>
    <property type="match status" value="1"/>
</dbReference>
<reference evidence="4 5" key="1">
    <citation type="submission" date="2020-02" db="EMBL/GenBank/DDBJ databases">
        <authorList>
            <person name="Ferguson B K."/>
        </authorList>
    </citation>
    <scope>NUCLEOTIDE SEQUENCE [LARGE SCALE GENOMIC DNA]</scope>
</reference>
<dbReference type="Proteomes" id="UP000479000">
    <property type="component" value="Unassembled WGS sequence"/>
</dbReference>
<evidence type="ECO:0000259" key="2">
    <source>
        <dbReference type="Pfam" id="PF02944"/>
    </source>
</evidence>
<organism evidence="4 5">
    <name type="scientific">Nesidiocoris tenuis</name>
    <dbReference type="NCBI Taxonomy" id="355587"/>
    <lineage>
        <taxon>Eukaryota</taxon>
        <taxon>Metazoa</taxon>
        <taxon>Ecdysozoa</taxon>
        <taxon>Arthropoda</taxon>
        <taxon>Hexapoda</taxon>
        <taxon>Insecta</taxon>
        <taxon>Pterygota</taxon>
        <taxon>Neoptera</taxon>
        <taxon>Paraneoptera</taxon>
        <taxon>Hemiptera</taxon>
        <taxon>Heteroptera</taxon>
        <taxon>Panheteroptera</taxon>
        <taxon>Cimicomorpha</taxon>
        <taxon>Miridae</taxon>
        <taxon>Dicyphina</taxon>
        <taxon>Nesidiocoris</taxon>
    </lineage>
</organism>
<feature type="domain" description="BESS" evidence="2">
    <location>
        <begin position="281"/>
        <end position="302"/>
    </location>
</feature>
<evidence type="ECO:0000313" key="4">
    <source>
        <dbReference type="EMBL" id="CAB0018933.1"/>
    </source>
</evidence>
<dbReference type="InterPro" id="IPR004210">
    <property type="entry name" value="BESS_motif"/>
</dbReference>
<feature type="region of interest" description="Disordered" evidence="1">
    <location>
        <begin position="330"/>
        <end position="357"/>
    </location>
</feature>
<protein>
    <submittedName>
        <fullName evidence="4">Uncharacterized protein</fullName>
    </submittedName>
</protein>
<feature type="non-terminal residue" evidence="4">
    <location>
        <position position="1"/>
    </location>
</feature>
<proteinExistence type="predicted"/>
<feature type="region of interest" description="Disordered" evidence="1">
    <location>
        <begin position="169"/>
        <end position="214"/>
    </location>
</feature>
<dbReference type="InterPro" id="IPR006578">
    <property type="entry name" value="MADF-dom"/>
</dbReference>
<dbReference type="Pfam" id="PF10545">
    <property type="entry name" value="MADF_DNA_bdg"/>
    <property type="match status" value="1"/>
</dbReference>